<dbReference type="AlphaFoldDB" id="A0A4Y3TYL4"/>
<name>A0A4Y3TYL4_9PROT</name>
<sequence>MAENAIQKRLVLARNGQDPRVIGRMESGWLVLADTQPLAGYCILMADPDVESLNAMPEAARLRYLSDTVRAGDALLRATGAERINYETWCNLAPSLHTHIVPRYANEAPKQRVLPMCVAYDVAAARPFDSVADAPLMHTLRKLLDITPAGV</sequence>
<evidence type="ECO:0000259" key="2">
    <source>
        <dbReference type="PROSITE" id="PS51084"/>
    </source>
</evidence>
<protein>
    <recommendedName>
        <fullName evidence="2">HIT domain-containing protein</fullName>
    </recommendedName>
</protein>
<dbReference type="SUPFAM" id="SSF54197">
    <property type="entry name" value="HIT-like"/>
    <property type="match status" value="1"/>
</dbReference>
<proteinExistence type="predicted"/>
<reference evidence="3 4" key="1">
    <citation type="submission" date="2019-06" db="EMBL/GenBank/DDBJ databases">
        <title>Whole genome shotgun sequence of Acetobacter peroxydans NBRC 13755.</title>
        <authorList>
            <person name="Hosoyama A."/>
            <person name="Uohara A."/>
            <person name="Ohji S."/>
            <person name="Ichikawa N."/>
        </authorList>
    </citation>
    <scope>NUCLEOTIDE SEQUENCE [LARGE SCALE GENOMIC DNA]</scope>
    <source>
        <strain evidence="3 4">NBRC 13755</strain>
    </source>
</reference>
<gene>
    <name evidence="3" type="ORF">APE01nite_23460</name>
</gene>
<keyword evidence="4" id="KW-1185">Reference proteome</keyword>
<dbReference type="RefSeq" id="WP_173556690.1">
    <property type="nucleotide sequence ID" value="NZ_BAPL01000026.1"/>
</dbReference>
<dbReference type="InterPro" id="IPR036265">
    <property type="entry name" value="HIT-like_sf"/>
</dbReference>
<evidence type="ECO:0000313" key="3">
    <source>
        <dbReference type="EMBL" id="GEB86549.1"/>
    </source>
</evidence>
<dbReference type="PROSITE" id="PS51084">
    <property type="entry name" value="HIT_2"/>
    <property type="match status" value="1"/>
</dbReference>
<evidence type="ECO:0000256" key="1">
    <source>
        <dbReference type="PROSITE-ProRule" id="PRU00464"/>
    </source>
</evidence>
<dbReference type="GO" id="GO:0003824">
    <property type="term" value="F:catalytic activity"/>
    <property type="evidence" value="ECO:0007669"/>
    <property type="project" value="InterPro"/>
</dbReference>
<dbReference type="InterPro" id="IPR011146">
    <property type="entry name" value="HIT-like"/>
</dbReference>
<comment type="caution">
    <text evidence="1">Lacks conserved residue(s) required for the propagation of feature annotation.</text>
</comment>
<dbReference type="Proteomes" id="UP000317730">
    <property type="component" value="Unassembled WGS sequence"/>
</dbReference>
<dbReference type="EMBL" id="BJMV01000017">
    <property type="protein sequence ID" value="GEB86549.1"/>
    <property type="molecule type" value="Genomic_DNA"/>
</dbReference>
<accession>A0A4Y3TYL4</accession>
<comment type="caution">
    <text evidence="3">The sequence shown here is derived from an EMBL/GenBank/DDBJ whole genome shotgun (WGS) entry which is preliminary data.</text>
</comment>
<organism evidence="3 4">
    <name type="scientific">Acetobacter peroxydans</name>
    <dbReference type="NCBI Taxonomy" id="104098"/>
    <lineage>
        <taxon>Bacteria</taxon>
        <taxon>Pseudomonadati</taxon>
        <taxon>Pseudomonadota</taxon>
        <taxon>Alphaproteobacteria</taxon>
        <taxon>Acetobacterales</taxon>
        <taxon>Acetobacteraceae</taxon>
        <taxon>Acetobacter</taxon>
    </lineage>
</organism>
<feature type="domain" description="HIT" evidence="2">
    <location>
        <begin position="9"/>
        <end position="110"/>
    </location>
</feature>
<evidence type="ECO:0000313" key="4">
    <source>
        <dbReference type="Proteomes" id="UP000317730"/>
    </source>
</evidence>
<dbReference type="Gene3D" id="3.30.428.10">
    <property type="entry name" value="HIT-like"/>
    <property type="match status" value="1"/>
</dbReference>